<name>A0ABS5TNJ6_9ACTN</name>
<evidence type="ECO:0000256" key="2">
    <source>
        <dbReference type="SAM" id="Phobius"/>
    </source>
</evidence>
<evidence type="ECO:0000256" key="1">
    <source>
        <dbReference type="SAM" id="MobiDB-lite"/>
    </source>
</evidence>
<evidence type="ECO:0000313" key="4">
    <source>
        <dbReference type="Proteomes" id="UP001197247"/>
    </source>
</evidence>
<dbReference type="Pfam" id="PF22564">
    <property type="entry name" value="HAAS"/>
    <property type="match status" value="1"/>
</dbReference>
<dbReference type="RefSeq" id="WP_214159211.1">
    <property type="nucleotide sequence ID" value="NZ_JAHBAY010000013.1"/>
</dbReference>
<feature type="region of interest" description="Disordered" evidence="1">
    <location>
        <begin position="72"/>
        <end position="108"/>
    </location>
</feature>
<dbReference type="Proteomes" id="UP001197247">
    <property type="component" value="Unassembled WGS sequence"/>
</dbReference>
<keyword evidence="2" id="KW-0472">Membrane</keyword>
<dbReference type="EMBL" id="JAHBAY010000013">
    <property type="protein sequence ID" value="MBT0772670.1"/>
    <property type="molecule type" value="Genomic_DNA"/>
</dbReference>
<accession>A0ABS5TNJ6</accession>
<gene>
    <name evidence="3" type="ORF">KIH74_27245</name>
</gene>
<keyword evidence="4" id="KW-1185">Reference proteome</keyword>
<protein>
    <submittedName>
        <fullName evidence="3">Uncharacterized protein</fullName>
    </submittedName>
</protein>
<sequence length="162" mass="16876">MTIRTDALVRDYLAALENALGDLNPGQRAELLDDLRGHIETERAALPEDSEAGVRQILDRLGSPETVAAAARVEGQQTPEPTGAPQYVQHPQAPRFGQPGPPAAGPSSTDGRRIVLIVLAVVGAVLGLMFLLAVVAALMFVGGETVPAEQTGPDVVVTQSAP</sequence>
<reference evidence="3 4" key="1">
    <citation type="submission" date="2021-05" db="EMBL/GenBank/DDBJ databases">
        <title>Kineosporia and Streptomyces sp. nov. two new marine actinobacteria isolated from Coral.</title>
        <authorList>
            <person name="Buangrab K."/>
            <person name="Sutthacheep M."/>
            <person name="Yeemin T."/>
            <person name="Harunari E."/>
            <person name="Igarashi Y."/>
            <person name="Kanchanasin P."/>
            <person name="Tanasupawat S."/>
            <person name="Phongsopitanun W."/>
        </authorList>
    </citation>
    <scope>NUCLEOTIDE SEQUENCE [LARGE SCALE GENOMIC DNA]</scope>
    <source>
        <strain evidence="3 4">J2-2</strain>
    </source>
</reference>
<keyword evidence="2" id="KW-1133">Transmembrane helix</keyword>
<keyword evidence="2" id="KW-0812">Transmembrane</keyword>
<proteinExistence type="predicted"/>
<organism evidence="3 4">
    <name type="scientific">Kineosporia corallincola</name>
    <dbReference type="NCBI Taxonomy" id="2835133"/>
    <lineage>
        <taxon>Bacteria</taxon>
        <taxon>Bacillati</taxon>
        <taxon>Actinomycetota</taxon>
        <taxon>Actinomycetes</taxon>
        <taxon>Kineosporiales</taxon>
        <taxon>Kineosporiaceae</taxon>
        <taxon>Kineosporia</taxon>
    </lineage>
</organism>
<evidence type="ECO:0000313" key="3">
    <source>
        <dbReference type="EMBL" id="MBT0772670.1"/>
    </source>
</evidence>
<comment type="caution">
    <text evidence="3">The sequence shown here is derived from an EMBL/GenBank/DDBJ whole genome shotgun (WGS) entry which is preliminary data.</text>
</comment>
<feature type="transmembrane region" description="Helical" evidence="2">
    <location>
        <begin position="114"/>
        <end position="141"/>
    </location>
</feature>